<accession>A6K368</accession>
<proteinExistence type="predicted"/>
<name>A6K368_RAT</name>
<sequence length="35" mass="4139">MIFRRPQADQVLKRMRGVYGQSLSSFSLREKNLIL</sequence>
<organism evidence="1 2">
    <name type="scientific">Rattus norvegicus</name>
    <name type="common">Rat</name>
    <dbReference type="NCBI Taxonomy" id="10116"/>
    <lineage>
        <taxon>Eukaryota</taxon>
        <taxon>Metazoa</taxon>
        <taxon>Chordata</taxon>
        <taxon>Craniata</taxon>
        <taxon>Vertebrata</taxon>
        <taxon>Euteleostomi</taxon>
        <taxon>Mammalia</taxon>
        <taxon>Eutheria</taxon>
        <taxon>Euarchontoglires</taxon>
        <taxon>Glires</taxon>
        <taxon>Rodentia</taxon>
        <taxon>Myomorpha</taxon>
        <taxon>Muroidea</taxon>
        <taxon>Muridae</taxon>
        <taxon>Murinae</taxon>
        <taxon>Rattus</taxon>
    </lineage>
</organism>
<gene>
    <name evidence="1" type="ORF">rCG_63115</name>
</gene>
<dbReference type="EMBL" id="CH474015">
    <property type="protein sequence ID" value="EDL85632.1"/>
    <property type="molecule type" value="Genomic_DNA"/>
</dbReference>
<reference evidence="1 2" key="1">
    <citation type="submission" date="2005-09" db="EMBL/GenBank/DDBJ databases">
        <authorList>
            <person name="Mural R.J."/>
            <person name="Li P.W."/>
            <person name="Adams M.D."/>
            <person name="Amanatides P.G."/>
            <person name="Baden-Tillson H."/>
            <person name="Barnstead M."/>
            <person name="Chin S.H."/>
            <person name="Dew I."/>
            <person name="Evans C.A."/>
            <person name="Ferriera S."/>
            <person name="Flanigan M."/>
            <person name="Fosler C."/>
            <person name="Glodek A."/>
            <person name="Gu Z."/>
            <person name="Holt R.A."/>
            <person name="Jennings D."/>
            <person name="Kraft C.L."/>
            <person name="Lu F."/>
            <person name="Nguyen T."/>
            <person name="Nusskern D.R."/>
            <person name="Pfannkoch C.M."/>
            <person name="Sitter C."/>
            <person name="Sutton G.G."/>
            <person name="Venter J.C."/>
            <person name="Wang Z."/>
            <person name="Woodage T."/>
            <person name="Zheng X.H."/>
            <person name="Zhong F."/>
        </authorList>
    </citation>
    <scope>NUCLEOTIDE SEQUENCE [LARGE SCALE GENOMIC DNA]</scope>
    <source>
        <strain>BN</strain>
        <strain evidence="2">Sprague-Dawley</strain>
    </source>
</reference>
<protein>
    <submittedName>
        <fullName evidence="1">RCG63115</fullName>
    </submittedName>
</protein>
<evidence type="ECO:0000313" key="2">
    <source>
        <dbReference type="Proteomes" id="UP000234681"/>
    </source>
</evidence>
<dbReference type="Proteomes" id="UP000234681">
    <property type="component" value="Chromosome 2"/>
</dbReference>
<dbReference type="AlphaFoldDB" id="A6K368"/>
<evidence type="ECO:0000313" key="1">
    <source>
        <dbReference type="EMBL" id="EDL85632.1"/>
    </source>
</evidence>